<accession>A0AAD7BS96</accession>
<feature type="domain" description="DUF6533" evidence="2">
    <location>
        <begin position="63"/>
        <end position="102"/>
    </location>
</feature>
<feature type="transmembrane region" description="Helical" evidence="1">
    <location>
        <begin position="155"/>
        <end position="175"/>
    </location>
</feature>
<dbReference type="InterPro" id="IPR045340">
    <property type="entry name" value="DUF6533"/>
</dbReference>
<comment type="caution">
    <text evidence="3">The sequence shown here is derived from an EMBL/GenBank/DDBJ whole genome shotgun (WGS) entry which is preliminary data.</text>
</comment>
<evidence type="ECO:0000313" key="4">
    <source>
        <dbReference type="Proteomes" id="UP001221142"/>
    </source>
</evidence>
<sequence>MGLEAFKHCKAKFKLIQPECITPWVCYNGLFAPIYDNAASTLSSPALMSAAAHTHFLQFNLQYSSLALLYYDFALTLPKEVKYMWRQPFRFTTALYIGCRYALVANLLYLLAISGKLGSTCDVWYKIVGGLSVIGRASVIAVLTMRTYAVCGANIWILAYMGSLGLACIALDIMHVPGLRCVGPATKAIGHAPEILAIMVIVFESSSAFLTTAQCVMAFRTEGPIATRRQGLMFFLFEQGILYFCIISVFTTAGVILNYRASPGFFQRCQRQRLGRHAGDRITLGSRSVTRPGTTGR</sequence>
<feature type="transmembrane region" description="Helical" evidence="1">
    <location>
        <begin position="195"/>
        <end position="219"/>
    </location>
</feature>
<gene>
    <name evidence="3" type="ORF">FB45DRAFT_1059680</name>
</gene>
<organism evidence="3 4">
    <name type="scientific">Roridomyces roridus</name>
    <dbReference type="NCBI Taxonomy" id="1738132"/>
    <lineage>
        <taxon>Eukaryota</taxon>
        <taxon>Fungi</taxon>
        <taxon>Dikarya</taxon>
        <taxon>Basidiomycota</taxon>
        <taxon>Agaricomycotina</taxon>
        <taxon>Agaricomycetes</taxon>
        <taxon>Agaricomycetidae</taxon>
        <taxon>Agaricales</taxon>
        <taxon>Marasmiineae</taxon>
        <taxon>Mycenaceae</taxon>
        <taxon>Roridomyces</taxon>
    </lineage>
</organism>
<evidence type="ECO:0000259" key="2">
    <source>
        <dbReference type="Pfam" id="PF20151"/>
    </source>
</evidence>
<feature type="transmembrane region" description="Helical" evidence="1">
    <location>
        <begin position="123"/>
        <end position="143"/>
    </location>
</feature>
<keyword evidence="1" id="KW-0812">Transmembrane</keyword>
<dbReference type="AlphaFoldDB" id="A0AAD7BS96"/>
<protein>
    <recommendedName>
        <fullName evidence="2">DUF6533 domain-containing protein</fullName>
    </recommendedName>
</protein>
<keyword evidence="1" id="KW-1133">Transmembrane helix</keyword>
<dbReference type="Pfam" id="PF20151">
    <property type="entry name" value="DUF6533"/>
    <property type="match status" value="1"/>
</dbReference>
<evidence type="ECO:0000313" key="3">
    <source>
        <dbReference type="EMBL" id="KAJ7629072.1"/>
    </source>
</evidence>
<keyword evidence="4" id="KW-1185">Reference proteome</keyword>
<name>A0AAD7BS96_9AGAR</name>
<dbReference type="Proteomes" id="UP001221142">
    <property type="component" value="Unassembled WGS sequence"/>
</dbReference>
<reference evidence="3" key="1">
    <citation type="submission" date="2023-03" db="EMBL/GenBank/DDBJ databases">
        <title>Massive genome expansion in bonnet fungi (Mycena s.s.) driven by repeated elements and novel gene families across ecological guilds.</title>
        <authorList>
            <consortium name="Lawrence Berkeley National Laboratory"/>
            <person name="Harder C.B."/>
            <person name="Miyauchi S."/>
            <person name="Viragh M."/>
            <person name="Kuo A."/>
            <person name="Thoen E."/>
            <person name="Andreopoulos B."/>
            <person name="Lu D."/>
            <person name="Skrede I."/>
            <person name="Drula E."/>
            <person name="Henrissat B."/>
            <person name="Morin E."/>
            <person name="Kohler A."/>
            <person name="Barry K."/>
            <person name="LaButti K."/>
            <person name="Morin E."/>
            <person name="Salamov A."/>
            <person name="Lipzen A."/>
            <person name="Mereny Z."/>
            <person name="Hegedus B."/>
            <person name="Baldrian P."/>
            <person name="Stursova M."/>
            <person name="Weitz H."/>
            <person name="Taylor A."/>
            <person name="Grigoriev I.V."/>
            <person name="Nagy L.G."/>
            <person name="Martin F."/>
            <person name="Kauserud H."/>
        </authorList>
    </citation>
    <scope>NUCLEOTIDE SEQUENCE</scope>
    <source>
        <strain evidence="3">9284</strain>
    </source>
</reference>
<proteinExistence type="predicted"/>
<dbReference type="EMBL" id="JARKIF010000010">
    <property type="protein sequence ID" value="KAJ7629072.1"/>
    <property type="molecule type" value="Genomic_DNA"/>
</dbReference>
<feature type="transmembrane region" description="Helical" evidence="1">
    <location>
        <begin position="89"/>
        <end position="111"/>
    </location>
</feature>
<keyword evidence="1" id="KW-0472">Membrane</keyword>
<feature type="transmembrane region" description="Helical" evidence="1">
    <location>
        <begin position="240"/>
        <end position="259"/>
    </location>
</feature>
<evidence type="ECO:0000256" key="1">
    <source>
        <dbReference type="SAM" id="Phobius"/>
    </source>
</evidence>